<keyword evidence="7" id="KW-0732">Signal</keyword>
<protein>
    <recommendedName>
        <fullName evidence="3">L-gulonolactone oxidase</fullName>
        <ecNumber evidence="3">1.1.3.8</ecNumber>
    </recommendedName>
</protein>
<keyword evidence="10" id="KW-1185">Reference proteome</keyword>
<dbReference type="GO" id="GO:0016020">
    <property type="term" value="C:membrane"/>
    <property type="evidence" value="ECO:0007669"/>
    <property type="project" value="InterPro"/>
</dbReference>
<name>A0A9D4V985_ADICA</name>
<proteinExistence type="inferred from homology"/>
<comment type="similarity">
    <text evidence="2">Belongs to the oxygen-dependent FAD-linked oxidoreductase family.</text>
</comment>
<dbReference type="InterPro" id="IPR036318">
    <property type="entry name" value="FAD-bd_PCMH-like_sf"/>
</dbReference>
<dbReference type="PROSITE" id="PS51387">
    <property type="entry name" value="FAD_PCMH"/>
    <property type="match status" value="1"/>
</dbReference>
<evidence type="ECO:0000256" key="1">
    <source>
        <dbReference type="ARBA" id="ARBA00005147"/>
    </source>
</evidence>
<evidence type="ECO:0000313" key="9">
    <source>
        <dbReference type="EMBL" id="KAI5081800.1"/>
    </source>
</evidence>
<evidence type="ECO:0000313" key="10">
    <source>
        <dbReference type="Proteomes" id="UP000886520"/>
    </source>
</evidence>
<dbReference type="InterPro" id="IPR006094">
    <property type="entry name" value="Oxid_FAD_bind_N"/>
</dbReference>
<keyword evidence="4" id="KW-0060">Ascorbate biosynthesis</keyword>
<evidence type="ECO:0000256" key="7">
    <source>
        <dbReference type="SAM" id="SignalP"/>
    </source>
</evidence>
<dbReference type="InterPro" id="IPR055154">
    <property type="entry name" value="GULLO2-like_C"/>
</dbReference>
<feature type="domain" description="FAD-binding PCMH-type" evidence="8">
    <location>
        <begin position="62"/>
        <end position="243"/>
    </location>
</feature>
<dbReference type="OrthoDB" id="610608at2759"/>
<evidence type="ECO:0000256" key="2">
    <source>
        <dbReference type="ARBA" id="ARBA00005466"/>
    </source>
</evidence>
<feature type="signal peptide" evidence="7">
    <location>
        <begin position="1"/>
        <end position="21"/>
    </location>
</feature>
<dbReference type="InterPro" id="IPR010030">
    <property type="entry name" value="GULO_Plant"/>
</dbReference>
<evidence type="ECO:0000259" key="8">
    <source>
        <dbReference type="PROSITE" id="PS51387"/>
    </source>
</evidence>
<dbReference type="EC" id="1.1.3.8" evidence="3"/>
<accession>A0A9D4V985</accession>
<dbReference type="AlphaFoldDB" id="A0A9D4V985"/>
<evidence type="ECO:0000256" key="5">
    <source>
        <dbReference type="ARBA" id="ARBA00023002"/>
    </source>
</evidence>
<dbReference type="PANTHER" id="PTHR13878:SF67">
    <property type="entry name" value="L-GULONOLACTONE OXIDASE 5"/>
    <property type="match status" value="1"/>
</dbReference>
<dbReference type="GO" id="GO:0003885">
    <property type="term" value="F:D-arabinono-1,4-lactone oxidase activity"/>
    <property type="evidence" value="ECO:0007669"/>
    <property type="project" value="InterPro"/>
</dbReference>
<dbReference type="Gene3D" id="3.30.465.10">
    <property type="match status" value="1"/>
</dbReference>
<dbReference type="GO" id="GO:0050105">
    <property type="term" value="F:L-gulonolactone oxidase activity"/>
    <property type="evidence" value="ECO:0007669"/>
    <property type="project" value="UniProtKB-EC"/>
</dbReference>
<comment type="caution">
    <text evidence="9">The sequence shown here is derived from an EMBL/GenBank/DDBJ whole genome shotgun (WGS) entry which is preliminary data.</text>
</comment>
<dbReference type="Pfam" id="PF01565">
    <property type="entry name" value="FAD_binding_4"/>
    <property type="match status" value="1"/>
</dbReference>
<dbReference type="InterPro" id="IPR016169">
    <property type="entry name" value="FAD-bd_PCMH_sub2"/>
</dbReference>
<evidence type="ECO:0000256" key="6">
    <source>
        <dbReference type="ARBA" id="ARBA00048083"/>
    </source>
</evidence>
<dbReference type="GO" id="GO:0019853">
    <property type="term" value="P:L-ascorbic acid biosynthetic process"/>
    <property type="evidence" value="ECO:0007669"/>
    <property type="project" value="UniProtKB-KW"/>
</dbReference>
<dbReference type="SUPFAM" id="SSF56176">
    <property type="entry name" value="FAD-binding/transporter-associated domain-like"/>
    <property type="match status" value="1"/>
</dbReference>
<dbReference type="InterPro" id="IPR050432">
    <property type="entry name" value="FAD-linked_Oxidoreductases_BP"/>
</dbReference>
<reference evidence="9" key="1">
    <citation type="submission" date="2021-01" db="EMBL/GenBank/DDBJ databases">
        <title>Adiantum capillus-veneris genome.</title>
        <authorList>
            <person name="Fang Y."/>
            <person name="Liao Q."/>
        </authorList>
    </citation>
    <scope>NUCLEOTIDE SEQUENCE</scope>
    <source>
        <strain evidence="9">H3</strain>
        <tissue evidence="9">Leaf</tissue>
    </source>
</reference>
<comment type="pathway">
    <text evidence="1">Cofactor biosynthesis; L-ascorbate biosynthesis.</text>
</comment>
<dbReference type="Pfam" id="PF22906">
    <property type="entry name" value="GULLO2-like_3rd"/>
    <property type="match status" value="1"/>
</dbReference>
<evidence type="ECO:0000256" key="4">
    <source>
        <dbReference type="ARBA" id="ARBA00022644"/>
    </source>
</evidence>
<gene>
    <name evidence="9" type="ORF">GOP47_0001543</name>
</gene>
<dbReference type="PANTHER" id="PTHR13878">
    <property type="entry name" value="GULONOLACTONE OXIDASE"/>
    <property type="match status" value="1"/>
</dbReference>
<dbReference type="InterPro" id="IPR007173">
    <property type="entry name" value="ALO_C"/>
</dbReference>
<sequence length="612" mass="68101">MELSSFASGWCKLLFIPLILSLQLAISTKSLLQDPYGPPNPVHCGPSFCTISNTYGVWPDRRPCRAQHIVYPTSESELLAAVAEATRKKQKMKVVSRLAHSIPKLICPGGQNGLVISTRDYDTHLAIDQQRMRVEVDSGMELRKLIDNLAAGGFALPYTPYWDGLSIGGLISTGAHGSSFFQKGGAVHEYVVGMRLVIPATKEEGFARIIDMTEDDEELLSAAKVSLGVLGVISKVSLQVEPLFKRSITNEFLMDADMEDRILSFASTYEFGDVLWHPSQRKAVYKMDSRVWMNAPGDGVNDFIGFRAFDVAVVEASRILETSFELTEDALGKCVAAHLQITTLSAVGKGLKNSHTFTGYPVVGYHHRLQASGSCLITPHQVCPWDSSIRGEFFHQTTFSIGVSKVKDFLRDIKALRDLEHMGFCGVDLYNGVYLRFLKASTAFLGEQEDAVSFDFTYYRTRDSVHPRLLEDVMEEVEQIAIFKYGGRPHWGKNRPVAFIRAWEKYPNLPRFLAVKKQLDPEGLFSSEWTDAILGILSDNISISTDANQWPSLFASYTHDGCALEGLCICSEDAHCAPHLSYLCQPGRIYPQARVCRKMSSTSTCELEMCHS</sequence>
<dbReference type="Gene3D" id="3.30.70.2520">
    <property type="match status" value="1"/>
</dbReference>
<organism evidence="9 10">
    <name type="scientific">Adiantum capillus-veneris</name>
    <name type="common">Maidenhair fern</name>
    <dbReference type="NCBI Taxonomy" id="13818"/>
    <lineage>
        <taxon>Eukaryota</taxon>
        <taxon>Viridiplantae</taxon>
        <taxon>Streptophyta</taxon>
        <taxon>Embryophyta</taxon>
        <taxon>Tracheophyta</taxon>
        <taxon>Polypodiopsida</taxon>
        <taxon>Polypodiidae</taxon>
        <taxon>Polypodiales</taxon>
        <taxon>Pteridineae</taxon>
        <taxon>Pteridaceae</taxon>
        <taxon>Vittarioideae</taxon>
        <taxon>Adiantum</taxon>
    </lineage>
</organism>
<keyword evidence="5" id="KW-0560">Oxidoreductase</keyword>
<feature type="chain" id="PRO_5039523774" description="L-gulonolactone oxidase" evidence="7">
    <location>
        <begin position="22"/>
        <end position="612"/>
    </location>
</feature>
<dbReference type="GO" id="GO:0071949">
    <property type="term" value="F:FAD binding"/>
    <property type="evidence" value="ECO:0007669"/>
    <property type="project" value="InterPro"/>
</dbReference>
<dbReference type="InterPro" id="IPR016166">
    <property type="entry name" value="FAD-bd_PCMH"/>
</dbReference>
<evidence type="ECO:0000256" key="3">
    <source>
        <dbReference type="ARBA" id="ARBA00013121"/>
    </source>
</evidence>
<dbReference type="Pfam" id="PF04030">
    <property type="entry name" value="ALO"/>
    <property type="match status" value="1"/>
</dbReference>
<comment type="catalytic activity">
    <reaction evidence="6">
        <text>L-gulono-1,4-lactone + O2 = L-ascorbate + H2O2 + H(+)</text>
        <dbReference type="Rhea" id="RHEA:32363"/>
        <dbReference type="ChEBI" id="CHEBI:15378"/>
        <dbReference type="ChEBI" id="CHEBI:15379"/>
        <dbReference type="ChEBI" id="CHEBI:16240"/>
        <dbReference type="ChEBI" id="CHEBI:17587"/>
        <dbReference type="ChEBI" id="CHEBI:38290"/>
        <dbReference type="EC" id="1.1.3.8"/>
    </reaction>
</comment>
<dbReference type="EMBL" id="JABFUD020000003">
    <property type="protein sequence ID" value="KAI5081800.1"/>
    <property type="molecule type" value="Genomic_DNA"/>
</dbReference>
<dbReference type="Proteomes" id="UP000886520">
    <property type="component" value="Chromosome 2"/>
</dbReference>
<dbReference type="NCBIfam" id="TIGR01677">
    <property type="entry name" value="pln_FAD_oxido"/>
    <property type="match status" value="1"/>
</dbReference>